<dbReference type="Proteomes" id="UP000027222">
    <property type="component" value="Unassembled WGS sequence"/>
</dbReference>
<dbReference type="Pfam" id="PF02816">
    <property type="entry name" value="Alpha_kinase"/>
    <property type="match status" value="1"/>
</dbReference>
<organism evidence="5 6">
    <name type="scientific">Galerina marginata (strain CBS 339.88)</name>
    <dbReference type="NCBI Taxonomy" id="685588"/>
    <lineage>
        <taxon>Eukaryota</taxon>
        <taxon>Fungi</taxon>
        <taxon>Dikarya</taxon>
        <taxon>Basidiomycota</taxon>
        <taxon>Agaricomycotina</taxon>
        <taxon>Agaricomycetes</taxon>
        <taxon>Agaricomycetidae</taxon>
        <taxon>Agaricales</taxon>
        <taxon>Agaricineae</taxon>
        <taxon>Strophariaceae</taxon>
        <taxon>Galerina</taxon>
    </lineage>
</organism>
<accession>A0A067SRV3</accession>
<dbReference type="GO" id="GO:0005524">
    <property type="term" value="F:ATP binding"/>
    <property type="evidence" value="ECO:0007669"/>
    <property type="project" value="InterPro"/>
</dbReference>
<dbReference type="AlphaFoldDB" id="A0A067SRV3"/>
<evidence type="ECO:0000256" key="2">
    <source>
        <dbReference type="ARBA" id="ARBA00022679"/>
    </source>
</evidence>
<dbReference type="GO" id="GO:0004674">
    <property type="term" value="F:protein serine/threonine kinase activity"/>
    <property type="evidence" value="ECO:0007669"/>
    <property type="project" value="UniProtKB-KW"/>
</dbReference>
<evidence type="ECO:0000313" key="6">
    <source>
        <dbReference type="Proteomes" id="UP000027222"/>
    </source>
</evidence>
<keyword evidence="1" id="KW-0723">Serine/threonine-protein kinase</keyword>
<keyword evidence="2" id="KW-0808">Transferase</keyword>
<feature type="domain" description="Alpha-type protein kinase" evidence="4">
    <location>
        <begin position="1"/>
        <end position="144"/>
    </location>
</feature>
<reference evidence="6" key="1">
    <citation type="journal article" date="2014" name="Proc. Natl. Acad. Sci. U.S.A.">
        <title>Extensive sampling of basidiomycete genomes demonstrates inadequacy of the white-rot/brown-rot paradigm for wood decay fungi.</title>
        <authorList>
            <person name="Riley R."/>
            <person name="Salamov A.A."/>
            <person name="Brown D.W."/>
            <person name="Nagy L.G."/>
            <person name="Floudas D."/>
            <person name="Held B.W."/>
            <person name="Levasseur A."/>
            <person name="Lombard V."/>
            <person name="Morin E."/>
            <person name="Otillar R."/>
            <person name="Lindquist E.A."/>
            <person name="Sun H."/>
            <person name="LaButti K.M."/>
            <person name="Schmutz J."/>
            <person name="Jabbour D."/>
            <person name="Luo H."/>
            <person name="Baker S.E."/>
            <person name="Pisabarro A.G."/>
            <person name="Walton J.D."/>
            <person name="Blanchette R.A."/>
            <person name="Henrissat B."/>
            <person name="Martin F."/>
            <person name="Cullen D."/>
            <person name="Hibbett D.S."/>
            <person name="Grigoriev I.V."/>
        </authorList>
    </citation>
    <scope>NUCLEOTIDE SEQUENCE [LARGE SCALE GENOMIC DNA]</scope>
    <source>
        <strain evidence="6">CBS 339.88</strain>
    </source>
</reference>
<evidence type="ECO:0000256" key="1">
    <source>
        <dbReference type="ARBA" id="ARBA00022527"/>
    </source>
</evidence>
<gene>
    <name evidence="5" type="ORF">GALMADRAFT_76079</name>
</gene>
<dbReference type="PROSITE" id="PS51158">
    <property type="entry name" value="ALPHA_KINASE"/>
    <property type="match status" value="1"/>
</dbReference>
<dbReference type="OrthoDB" id="301415at2759"/>
<evidence type="ECO:0000313" key="5">
    <source>
        <dbReference type="EMBL" id="KDR70419.1"/>
    </source>
</evidence>
<dbReference type="HOGENOM" id="CLU_150161_0_0_1"/>
<evidence type="ECO:0000256" key="3">
    <source>
        <dbReference type="ARBA" id="ARBA00022777"/>
    </source>
</evidence>
<keyword evidence="6" id="KW-1185">Reference proteome</keyword>
<dbReference type="InterPro" id="IPR004166">
    <property type="entry name" value="a-kinase_dom"/>
</dbReference>
<dbReference type="InterPro" id="IPR011009">
    <property type="entry name" value="Kinase-like_dom_sf"/>
</dbReference>
<dbReference type="Gene3D" id="3.20.200.10">
    <property type="entry name" value="MHCK/EF2 kinase"/>
    <property type="match status" value="1"/>
</dbReference>
<sequence length="144" mass="16219">MTFQAVREVLIAEFQLLAQCDGIKQKFDEFVQDVGCEGVPAFYFNFKDSFYGEVEPLSASGHRTFPHLGFLATPLLPCGRFDDPVKKFTGSDNLGPANDSLTQAVHAFVHFAWAYSREQLLFCDMQGTFDRKKVMCLIDPQAHT</sequence>
<name>A0A067SRV3_GALM3</name>
<proteinExistence type="predicted"/>
<keyword evidence="3" id="KW-0418">Kinase</keyword>
<dbReference type="EMBL" id="KL142397">
    <property type="protein sequence ID" value="KDR70419.1"/>
    <property type="molecule type" value="Genomic_DNA"/>
</dbReference>
<evidence type="ECO:0000259" key="4">
    <source>
        <dbReference type="PROSITE" id="PS51158"/>
    </source>
</evidence>
<protein>
    <recommendedName>
        <fullName evidence="4">Alpha-type protein kinase domain-containing protein</fullName>
    </recommendedName>
</protein>
<dbReference type="SUPFAM" id="SSF56112">
    <property type="entry name" value="Protein kinase-like (PK-like)"/>
    <property type="match status" value="1"/>
</dbReference>